<keyword evidence="11" id="KW-1185">Reference proteome</keyword>
<accession>A0AAI8Z1H1</accession>
<keyword evidence="6" id="KW-0408">Iron</keyword>
<keyword evidence="3" id="KW-0349">Heme</keyword>
<dbReference type="Gene3D" id="1.10.489.10">
    <property type="entry name" value="Chloroperoxidase-like"/>
    <property type="match status" value="1"/>
</dbReference>
<evidence type="ECO:0000256" key="7">
    <source>
        <dbReference type="ARBA" id="ARBA00025795"/>
    </source>
</evidence>
<dbReference type="GO" id="GO:0046872">
    <property type="term" value="F:metal ion binding"/>
    <property type="evidence" value="ECO:0007669"/>
    <property type="project" value="UniProtKB-KW"/>
</dbReference>
<gene>
    <name evidence="10" type="ORF">LECACI_7A006058</name>
</gene>
<name>A0AAI8Z1H1_9PEZI</name>
<dbReference type="GO" id="GO:0004601">
    <property type="term" value="F:peroxidase activity"/>
    <property type="evidence" value="ECO:0007669"/>
    <property type="project" value="UniProtKB-KW"/>
</dbReference>
<organism evidence="10 11">
    <name type="scientific">Lecanosticta acicola</name>
    <dbReference type="NCBI Taxonomy" id="111012"/>
    <lineage>
        <taxon>Eukaryota</taxon>
        <taxon>Fungi</taxon>
        <taxon>Dikarya</taxon>
        <taxon>Ascomycota</taxon>
        <taxon>Pezizomycotina</taxon>
        <taxon>Dothideomycetes</taxon>
        <taxon>Dothideomycetidae</taxon>
        <taxon>Mycosphaerellales</taxon>
        <taxon>Mycosphaerellaceae</taxon>
        <taxon>Lecanosticta</taxon>
    </lineage>
</organism>
<evidence type="ECO:0000256" key="5">
    <source>
        <dbReference type="ARBA" id="ARBA00023002"/>
    </source>
</evidence>
<reference evidence="10" key="1">
    <citation type="submission" date="2023-11" db="EMBL/GenBank/DDBJ databases">
        <authorList>
            <person name="Alioto T."/>
            <person name="Alioto T."/>
            <person name="Gomez Garrido J."/>
        </authorList>
    </citation>
    <scope>NUCLEOTIDE SEQUENCE</scope>
</reference>
<keyword evidence="5" id="KW-0560">Oxidoreductase</keyword>
<dbReference type="SUPFAM" id="SSF47571">
    <property type="entry name" value="Cloroperoxidase"/>
    <property type="match status" value="1"/>
</dbReference>
<dbReference type="Proteomes" id="UP001296104">
    <property type="component" value="Unassembled WGS sequence"/>
</dbReference>
<keyword evidence="8" id="KW-0732">Signal</keyword>
<feature type="signal peptide" evidence="8">
    <location>
        <begin position="1"/>
        <end position="19"/>
    </location>
</feature>
<comment type="cofactor">
    <cofactor evidence="1">
        <name>heme b</name>
        <dbReference type="ChEBI" id="CHEBI:60344"/>
    </cofactor>
</comment>
<proteinExistence type="inferred from homology"/>
<evidence type="ECO:0000256" key="1">
    <source>
        <dbReference type="ARBA" id="ARBA00001970"/>
    </source>
</evidence>
<dbReference type="PANTHER" id="PTHR33577:SF1">
    <property type="entry name" value="HEME HALOPEROXIDASE FAMILY PROFILE DOMAIN-CONTAINING PROTEIN"/>
    <property type="match status" value="1"/>
</dbReference>
<dbReference type="PANTHER" id="PTHR33577">
    <property type="entry name" value="STERIGMATOCYSTIN BIOSYNTHESIS PEROXIDASE STCC-RELATED"/>
    <property type="match status" value="1"/>
</dbReference>
<evidence type="ECO:0000256" key="3">
    <source>
        <dbReference type="ARBA" id="ARBA00022617"/>
    </source>
</evidence>
<comment type="caution">
    <text evidence="10">The sequence shown here is derived from an EMBL/GenBank/DDBJ whole genome shotgun (WGS) entry which is preliminary data.</text>
</comment>
<evidence type="ECO:0000259" key="9">
    <source>
        <dbReference type="PROSITE" id="PS51405"/>
    </source>
</evidence>
<protein>
    <submittedName>
        <fullName evidence="10">Aromatic peroxygenase</fullName>
    </submittedName>
</protein>
<evidence type="ECO:0000313" key="10">
    <source>
        <dbReference type="EMBL" id="CAK4030900.1"/>
    </source>
</evidence>
<dbReference type="PROSITE" id="PS51405">
    <property type="entry name" value="HEME_HALOPEROXIDASE"/>
    <property type="match status" value="1"/>
</dbReference>
<evidence type="ECO:0000313" key="11">
    <source>
        <dbReference type="Proteomes" id="UP001296104"/>
    </source>
</evidence>
<dbReference type="AlphaFoldDB" id="A0AAI8Z1H1"/>
<keyword evidence="4" id="KW-0479">Metal-binding</keyword>
<dbReference type="Pfam" id="PF01328">
    <property type="entry name" value="Peroxidase_2"/>
    <property type="match status" value="1"/>
</dbReference>
<keyword evidence="2" id="KW-0575">Peroxidase</keyword>
<dbReference type="InterPro" id="IPR000028">
    <property type="entry name" value="Chloroperoxidase"/>
</dbReference>
<evidence type="ECO:0000256" key="2">
    <source>
        <dbReference type="ARBA" id="ARBA00022559"/>
    </source>
</evidence>
<sequence>MKFTLSAALSGALVPLAAAFPFKLVEKMQNDPELQARSLDILNEKRQPGADAATGLFEAVPTFDAAKQYIDIGRGSGHEWQAPGPHDLRGPCPGLNAFANHGFLPRNGYATIQQYIEVTEQVVGMGNDLAEFLAALGAVIDSGDLMAWSIGGTPPPGIGGLAAQNGNGLSGSHNKYENDVSPTRPDLYESGNNYITSADQFQDMIDASPGGVVTLDSLGTYRAQRFARQKAQNPYFFNGPFTGTVVQPAAFTFIYRFMANHSAEDPIGTLTYDVLQNWFGIQGENGAYTAPFGWESIPDNWYKRSLTAPYTIEYLLGDILSVAALHPELLDIGGNLDGKGNNFAGVDLRDLTGGVYNSGDLLRGNNLGCFGFQSVAQEKGDLLSAPVLTQLQDLLGSVVSQLGCPRLERIDKKELEQFPGYMRAPAYKNKARKREVVNGELH</sequence>
<comment type="similarity">
    <text evidence="7">Belongs to the chloroperoxidase family.</text>
</comment>
<dbReference type="InterPro" id="IPR036851">
    <property type="entry name" value="Chloroperoxidase-like_sf"/>
</dbReference>
<evidence type="ECO:0000256" key="6">
    <source>
        <dbReference type="ARBA" id="ARBA00023004"/>
    </source>
</evidence>
<dbReference type="EMBL" id="CAVMBE010000041">
    <property type="protein sequence ID" value="CAK4030900.1"/>
    <property type="molecule type" value="Genomic_DNA"/>
</dbReference>
<feature type="domain" description="Heme haloperoxidase family profile" evidence="9">
    <location>
        <begin position="76"/>
        <end position="317"/>
    </location>
</feature>
<feature type="chain" id="PRO_5042597145" evidence="8">
    <location>
        <begin position="20"/>
        <end position="442"/>
    </location>
</feature>
<evidence type="ECO:0000256" key="4">
    <source>
        <dbReference type="ARBA" id="ARBA00022723"/>
    </source>
</evidence>
<evidence type="ECO:0000256" key="8">
    <source>
        <dbReference type="SAM" id="SignalP"/>
    </source>
</evidence>